<dbReference type="PANTHER" id="PTHR43687">
    <property type="entry name" value="ADENYLYLSULFATE REDUCTASE, BETA SUBUNIT"/>
    <property type="match status" value="1"/>
</dbReference>
<evidence type="ECO:0000256" key="3">
    <source>
        <dbReference type="ARBA" id="ARBA00023004"/>
    </source>
</evidence>
<keyword evidence="8" id="KW-1185">Reference proteome</keyword>
<evidence type="ECO:0000256" key="4">
    <source>
        <dbReference type="ARBA" id="ARBA00023014"/>
    </source>
</evidence>
<dbReference type="GO" id="GO:0051539">
    <property type="term" value="F:4 iron, 4 sulfur cluster binding"/>
    <property type="evidence" value="ECO:0007669"/>
    <property type="project" value="UniProtKB-KW"/>
</dbReference>
<dbReference type="Gene3D" id="3.30.70.20">
    <property type="match status" value="1"/>
</dbReference>
<evidence type="ECO:0000256" key="1">
    <source>
        <dbReference type="ARBA" id="ARBA00022485"/>
    </source>
</evidence>
<feature type="domain" description="4Fe-4S ferredoxin-type" evidence="5">
    <location>
        <begin position="75"/>
        <end position="104"/>
    </location>
</feature>
<dbReference type="SUPFAM" id="SSF54862">
    <property type="entry name" value="4Fe-4S ferredoxins"/>
    <property type="match status" value="1"/>
</dbReference>
<dbReference type="EMBL" id="JHEG02000058">
    <property type="protein sequence ID" value="KIE09563.1"/>
    <property type="molecule type" value="Genomic_DNA"/>
</dbReference>
<dbReference type="RefSeq" id="WP_038089079.1">
    <property type="nucleotide sequence ID" value="NZ_JHEG04000001.1"/>
</dbReference>
<keyword evidence="4" id="KW-0411">Iron-sulfur</keyword>
<dbReference type="EMBL" id="JHEG04000001">
    <property type="protein sequence ID" value="KAF3884977.1"/>
    <property type="molecule type" value="Genomic_DNA"/>
</dbReference>
<dbReference type="PROSITE" id="PS51379">
    <property type="entry name" value="4FE4S_FER_2"/>
    <property type="match status" value="2"/>
</dbReference>
<dbReference type="AlphaFoldDB" id="A0A0C1R148"/>
<gene>
    <name evidence="7" type="ORF">DA73_0233420</name>
    <name evidence="6" type="ORF">DA73_0400005495</name>
</gene>
<dbReference type="InterPro" id="IPR050572">
    <property type="entry name" value="Fe-S_Ferredoxin"/>
</dbReference>
<dbReference type="PROSITE" id="PS00198">
    <property type="entry name" value="4FE4S_FER_1"/>
    <property type="match status" value="2"/>
</dbReference>
<evidence type="ECO:0000313" key="6">
    <source>
        <dbReference type="EMBL" id="KAF3884977.1"/>
    </source>
</evidence>
<accession>A0A0C1R148</accession>
<proteinExistence type="predicted"/>
<dbReference type="OrthoDB" id="9807879at2"/>
<evidence type="ECO:0000256" key="2">
    <source>
        <dbReference type="ARBA" id="ARBA00022723"/>
    </source>
</evidence>
<dbReference type="InterPro" id="IPR017900">
    <property type="entry name" value="4Fe4S_Fe_S_CS"/>
</dbReference>
<keyword evidence="1" id="KW-0004">4Fe-4S</keyword>
<dbReference type="Pfam" id="PF13237">
    <property type="entry name" value="Fer4_10"/>
    <property type="match status" value="1"/>
</dbReference>
<organism evidence="7">
    <name type="scientific">Tolypothrix bouteillei VB521301</name>
    <dbReference type="NCBI Taxonomy" id="1479485"/>
    <lineage>
        <taxon>Bacteria</taxon>
        <taxon>Bacillati</taxon>
        <taxon>Cyanobacteriota</taxon>
        <taxon>Cyanophyceae</taxon>
        <taxon>Nostocales</taxon>
        <taxon>Tolypothrichaceae</taxon>
        <taxon>Tolypothrix</taxon>
    </lineage>
</organism>
<comment type="caution">
    <text evidence="7">The sequence shown here is derived from an EMBL/GenBank/DDBJ whole genome shotgun (WGS) entry which is preliminary data.</text>
</comment>
<dbReference type="Proteomes" id="UP000029738">
    <property type="component" value="Unassembled WGS sequence"/>
</dbReference>
<dbReference type="Pfam" id="PF09383">
    <property type="entry name" value="NIL"/>
    <property type="match status" value="1"/>
</dbReference>
<sequence length="134" mass="14891">MKKRVTLSFPRRVVQMPVTYRLARDFNVAANIIRAQVAPNQIGKLVVELSGDIDELDAAIEWMRSQNINVSQALGEIIIDEDLCVHCGLCTGVCPTEALNLDTHSYKLTFTRSRCIVCEQCIPTCPVQAISTNL</sequence>
<dbReference type="SUPFAM" id="SSF55021">
    <property type="entry name" value="ACT-like"/>
    <property type="match status" value="1"/>
</dbReference>
<name>A0A0C1R148_9CYAN</name>
<dbReference type="InterPro" id="IPR018449">
    <property type="entry name" value="NIL_domain"/>
</dbReference>
<dbReference type="InterPro" id="IPR017896">
    <property type="entry name" value="4Fe4S_Fe-S-bd"/>
</dbReference>
<reference evidence="6" key="2">
    <citation type="submission" date="2019-11" db="EMBL/GenBank/DDBJ databases">
        <title>Improved Assembly of Tolypothrix boutellei genome.</title>
        <authorList>
            <person name="Sarangi A.N."/>
            <person name="Mukherjee M."/>
            <person name="Ghosh S."/>
            <person name="Singh D."/>
            <person name="Das A."/>
            <person name="Kant S."/>
            <person name="Prusty A."/>
            <person name="Tripathy S."/>
        </authorList>
    </citation>
    <scope>NUCLEOTIDE SEQUENCE</scope>
    <source>
        <strain evidence="6">VB521301</strain>
    </source>
</reference>
<dbReference type="SMART" id="SM00930">
    <property type="entry name" value="NIL"/>
    <property type="match status" value="1"/>
</dbReference>
<dbReference type="Gene3D" id="3.30.70.260">
    <property type="match status" value="1"/>
</dbReference>
<evidence type="ECO:0000313" key="7">
    <source>
        <dbReference type="EMBL" id="KIE09563.1"/>
    </source>
</evidence>
<evidence type="ECO:0000313" key="8">
    <source>
        <dbReference type="Proteomes" id="UP000029738"/>
    </source>
</evidence>
<dbReference type="GO" id="GO:0046872">
    <property type="term" value="F:metal ion binding"/>
    <property type="evidence" value="ECO:0007669"/>
    <property type="project" value="UniProtKB-KW"/>
</dbReference>
<feature type="domain" description="4Fe-4S ferredoxin-type" evidence="5">
    <location>
        <begin position="106"/>
        <end position="134"/>
    </location>
</feature>
<keyword evidence="2" id="KW-0479">Metal-binding</keyword>
<protein>
    <submittedName>
        <fullName evidence="6">4Fe-4S binding protein</fullName>
    </submittedName>
    <submittedName>
        <fullName evidence="7">Ferredoxin</fullName>
    </submittedName>
</protein>
<evidence type="ECO:0000259" key="5">
    <source>
        <dbReference type="PROSITE" id="PS51379"/>
    </source>
</evidence>
<reference evidence="7" key="1">
    <citation type="journal article" date="2015" name="Genome Announc.">
        <title>Draft Genome Sequence of Tolypothrix boutellei Strain VB521301.</title>
        <authorList>
            <person name="Chandrababunaidu M.M."/>
            <person name="Singh D."/>
            <person name="Sen D."/>
            <person name="Bhan S."/>
            <person name="Das S."/>
            <person name="Gupta A."/>
            <person name="Adhikary S.P."/>
            <person name="Tripathy S."/>
        </authorList>
    </citation>
    <scope>NUCLEOTIDE SEQUENCE</scope>
    <source>
        <strain evidence="7">VB521301</strain>
    </source>
</reference>
<dbReference type="InterPro" id="IPR045865">
    <property type="entry name" value="ACT-like_dom_sf"/>
</dbReference>
<dbReference type="STRING" id="1479485.DA73_0233420"/>
<keyword evidence="3" id="KW-0408">Iron</keyword>
<dbReference type="PANTHER" id="PTHR43687:SF1">
    <property type="entry name" value="FERREDOXIN III"/>
    <property type="match status" value="1"/>
</dbReference>